<dbReference type="AlphaFoldDB" id="A0A0K2TUC1"/>
<dbReference type="EMBL" id="HACA01012277">
    <property type="protein sequence ID" value="CDW29638.1"/>
    <property type="molecule type" value="Transcribed_RNA"/>
</dbReference>
<accession>A0A0K2TUC1</accession>
<reference evidence="1" key="1">
    <citation type="submission" date="2014-05" db="EMBL/GenBank/DDBJ databases">
        <authorList>
            <person name="Chronopoulou M."/>
        </authorList>
    </citation>
    <scope>NUCLEOTIDE SEQUENCE</scope>
    <source>
        <tissue evidence="1">Whole organism</tissue>
    </source>
</reference>
<evidence type="ECO:0000313" key="1">
    <source>
        <dbReference type="EMBL" id="CDW29638.1"/>
    </source>
</evidence>
<name>A0A0K2TUC1_LEPSM</name>
<protein>
    <submittedName>
        <fullName evidence="1">Uncharacterized protein</fullName>
    </submittedName>
</protein>
<sequence>FKVNSSTVLRIWDQVKNIPFHRCEGFHEGNMEILPFFYSHGHGLKRNAFFPCLMLHPKDHQR</sequence>
<feature type="non-terminal residue" evidence="1">
    <location>
        <position position="1"/>
    </location>
</feature>
<proteinExistence type="predicted"/>
<organism evidence="1">
    <name type="scientific">Lepeophtheirus salmonis</name>
    <name type="common">Salmon louse</name>
    <name type="synonym">Caligus salmonis</name>
    <dbReference type="NCBI Taxonomy" id="72036"/>
    <lineage>
        <taxon>Eukaryota</taxon>
        <taxon>Metazoa</taxon>
        <taxon>Ecdysozoa</taxon>
        <taxon>Arthropoda</taxon>
        <taxon>Crustacea</taxon>
        <taxon>Multicrustacea</taxon>
        <taxon>Hexanauplia</taxon>
        <taxon>Copepoda</taxon>
        <taxon>Siphonostomatoida</taxon>
        <taxon>Caligidae</taxon>
        <taxon>Lepeophtheirus</taxon>
    </lineage>
</organism>